<evidence type="ECO:0000313" key="3">
    <source>
        <dbReference type="Proteomes" id="UP001165120"/>
    </source>
</evidence>
<protein>
    <submittedName>
        <fullName evidence="2">Unnamed protein product</fullName>
    </submittedName>
</protein>
<sequence length="84" mass="9540">MNVHDSGLRRSGRRRHEEHVEVCQNPNQQPSPSPSPSSSSPSSLFIQQPLNVELQSRQKRPKHILNKSKAKQSKSENFLIGDKQ</sequence>
<evidence type="ECO:0000256" key="1">
    <source>
        <dbReference type="SAM" id="MobiDB-lite"/>
    </source>
</evidence>
<dbReference type="Proteomes" id="UP001165120">
    <property type="component" value="Unassembled WGS sequence"/>
</dbReference>
<feature type="compositionally biased region" description="Basic residues" evidence="1">
    <location>
        <begin position="57"/>
        <end position="72"/>
    </location>
</feature>
<feature type="region of interest" description="Disordered" evidence="1">
    <location>
        <begin position="1"/>
        <end position="84"/>
    </location>
</feature>
<reference evidence="2" key="1">
    <citation type="submission" date="2023-04" db="EMBL/GenBank/DDBJ databases">
        <title>Candida boidinii NBRC 10035.</title>
        <authorList>
            <person name="Ichikawa N."/>
            <person name="Sato H."/>
            <person name="Tonouchi N."/>
        </authorList>
    </citation>
    <scope>NUCLEOTIDE SEQUENCE</scope>
    <source>
        <strain evidence="2">NBRC 10035</strain>
    </source>
</reference>
<dbReference type="EMBL" id="BSXN01000014">
    <property type="protein sequence ID" value="GME66626.1"/>
    <property type="molecule type" value="Genomic_DNA"/>
</dbReference>
<feature type="compositionally biased region" description="Polar residues" evidence="1">
    <location>
        <begin position="44"/>
        <end position="55"/>
    </location>
</feature>
<accession>A0A9W6SUM8</accession>
<proteinExistence type="predicted"/>
<gene>
    <name evidence="2" type="ORF">Cboi02_000008600</name>
</gene>
<name>A0A9W6SUM8_CANBO</name>
<evidence type="ECO:0000313" key="2">
    <source>
        <dbReference type="EMBL" id="GME66626.1"/>
    </source>
</evidence>
<keyword evidence="3" id="KW-1185">Reference proteome</keyword>
<organism evidence="2 3">
    <name type="scientific">Candida boidinii</name>
    <name type="common">Yeast</name>
    <dbReference type="NCBI Taxonomy" id="5477"/>
    <lineage>
        <taxon>Eukaryota</taxon>
        <taxon>Fungi</taxon>
        <taxon>Dikarya</taxon>
        <taxon>Ascomycota</taxon>
        <taxon>Saccharomycotina</taxon>
        <taxon>Pichiomycetes</taxon>
        <taxon>Pichiales</taxon>
        <taxon>Pichiaceae</taxon>
        <taxon>Ogataea</taxon>
        <taxon>Ogataea/Candida clade</taxon>
    </lineage>
</organism>
<comment type="caution">
    <text evidence="2">The sequence shown here is derived from an EMBL/GenBank/DDBJ whole genome shotgun (WGS) entry which is preliminary data.</text>
</comment>
<dbReference type="AlphaFoldDB" id="A0A9W6SUM8"/>